<keyword evidence="12 13" id="KW-0472">Membrane</keyword>
<feature type="transmembrane region" description="Helical" evidence="13">
    <location>
        <begin position="64"/>
        <end position="85"/>
    </location>
</feature>
<proteinExistence type="predicted"/>
<dbReference type="GO" id="GO:0000155">
    <property type="term" value="F:phosphorelay sensor kinase activity"/>
    <property type="evidence" value="ECO:0007669"/>
    <property type="project" value="InterPro"/>
</dbReference>
<gene>
    <name evidence="15" type="primary">kdpD1</name>
    <name evidence="15" type="ordered locus">azo2799</name>
</gene>
<reference evidence="15 16" key="1">
    <citation type="journal article" date="2006" name="Nat. Biotechnol.">
        <title>Complete genome of the mutualistic, N2-fixing grass endophyte Azoarcus sp. strain BH72.</title>
        <authorList>
            <person name="Krause A."/>
            <person name="Ramakumar A."/>
            <person name="Bartels D."/>
            <person name="Battistoni F."/>
            <person name="Bekel T."/>
            <person name="Boch J."/>
            <person name="Boehm M."/>
            <person name="Friedrich F."/>
            <person name="Hurek T."/>
            <person name="Krause L."/>
            <person name="Linke B."/>
            <person name="McHardy A.C."/>
            <person name="Sarkar A."/>
            <person name="Schneiker S."/>
            <person name="Syed A.A."/>
            <person name="Thauer R."/>
            <person name="Vorhoelter F.-J."/>
            <person name="Weidner S."/>
            <person name="Puehler A."/>
            <person name="Reinhold-Hurek B."/>
            <person name="Kaiser O."/>
            <person name="Goesmann A."/>
        </authorList>
    </citation>
    <scope>NUCLEOTIDE SEQUENCE [LARGE SCALE GENOMIC DNA]</scope>
    <source>
        <strain evidence="15 16">BH72</strain>
    </source>
</reference>
<feature type="domain" description="Histidine kinase" evidence="14">
    <location>
        <begin position="250"/>
        <end position="465"/>
    </location>
</feature>
<keyword evidence="6 13" id="KW-0812">Transmembrane</keyword>
<accession>A1K9B0</accession>
<organism evidence="15 16">
    <name type="scientific">Azoarcus sp. (strain BH72)</name>
    <dbReference type="NCBI Taxonomy" id="418699"/>
    <lineage>
        <taxon>Bacteria</taxon>
        <taxon>Pseudomonadati</taxon>
        <taxon>Pseudomonadota</taxon>
        <taxon>Betaproteobacteria</taxon>
        <taxon>Rhodocyclales</taxon>
        <taxon>Zoogloeaceae</taxon>
        <taxon>Azoarcus</taxon>
    </lineage>
</organism>
<dbReference type="KEGG" id="azo:azo2799"/>
<evidence type="ECO:0000259" key="14">
    <source>
        <dbReference type="PROSITE" id="PS50109"/>
    </source>
</evidence>
<evidence type="ECO:0000256" key="6">
    <source>
        <dbReference type="ARBA" id="ARBA00022692"/>
    </source>
</evidence>
<dbReference type="InterPro" id="IPR036890">
    <property type="entry name" value="HATPase_C_sf"/>
</dbReference>
<feature type="transmembrane region" description="Helical" evidence="13">
    <location>
        <begin position="91"/>
        <end position="110"/>
    </location>
</feature>
<feature type="transmembrane region" description="Helical" evidence="13">
    <location>
        <begin position="18"/>
        <end position="35"/>
    </location>
</feature>
<dbReference type="InterPro" id="IPR052023">
    <property type="entry name" value="Histidine_kinase_KdpD"/>
</dbReference>
<dbReference type="HOGENOM" id="CLU_000445_89_5_4"/>
<evidence type="ECO:0000256" key="9">
    <source>
        <dbReference type="ARBA" id="ARBA00022840"/>
    </source>
</evidence>
<dbReference type="eggNOG" id="COG2205">
    <property type="taxonomic scope" value="Bacteria"/>
</dbReference>
<keyword evidence="9" id="KW-0067">ATP-binding</keyword>
<evidence type="ECO:0000256" key="5">
    <source>
        <dbReference type="ARBA" id="ARBA00022679"/>
    </source>
</evidence>
<evidence type="ECO:0000256" key="13">
    <source>
        <dbReference type="SAM" id="Phobius"/>
    </source>
</evidence>
<dbReference type="InterPro" id="IPR005467">
    <property type="entry name" value="His_kinase_dom"/>
</dbReference>
<keyword evidence="4" id="KW-0597">Phosphoprotein</keyword>
<keyword evidence="7" id="KW-0547">Nucleotide-binding</keyword>
<dbReference type="CDD" id="cd00082">
    <property type="entry name" value="HisKA"/>
    <property type="match status" value="1"/>
</dbReference>
<feature type="transmembrane region" description="Helical" evidence="13">
    <location>
        <begin position="41"/>
        <end position="57"/>
    </location>
</feature>
<dbReference type="RefSeq" id="WP_011766525.1">
    <property type="nucleotide sequence ID" value="NC_008702.1"/>
</dbReference>
<dbReference type="PANTHER" id="PTHR45569">
    <property type="entry name" value="SENSOR PROTEIN KDPD"/>
    <property type="match status" value="1"/>
</dbReference>
<dbReference type="CDD" id="cd00075">
    <property type="entry name" value="HATPase"/>
    <property type="match status" value="1"/>
</dbReference>
<evidence type="ECO:0000256" key="4">
    <source>
        <dbReference type="ARBA" id="ARBA00022553"/>
    </source>
</evidence>
<evidence type="ECO:0000256" key="11">
    <source>
        <dbReference type="ARBA" id="ARBA00023012"/>
    </source>
</evidence>
<dbReference type="EMBL" id="AM406670">
    <property type="protein sequence ID" value="CAL95415.1"/>
    <property type="molecule type" value="Genomic_DNA"/>
</dbReference>
<comment type="subcellular location">
    <subcellularLocation>
        <location evidence="2">Membrane</location>
        <topology evidence="2">Multi-pass membrane protein</topology>
    </subcellularLocation>
</comment>
<evidence type="ECO:0000256" key="3">
    <source>
        <dbReference type="ARBA" id="ARBA00012438"/>
    </source>
</evidence>
<keyword evidence="8" id="KW-0418">Kinase</keyword>
<keyword evidence="16" id="KW-1185">Reference proteome</keyword>
<protein>
    <recommendedName>
        <fullName evidence="3">histidine kinase</fullName>
        <ecNumber evidence="3">2.7.13.3</ecNumber>
    </recommendedName>
</protein>
<dbReference type="PRINTS" id="PR00344">
    <property type="entry name" value="BCTRLSENSOR"/>
</dbReference>
<evidence type="ECO:0000256" key="7">
    <source>
        <dbReference type="ARBA" id="ARBA00022741"/>
    </source>
</evidence>
<dbReference type="Proteomes" id="UP000002588">
    <property type="component" value="Chromosome"/>
</dbReference>
<sequence>MTAAPPVPPTPLQRARPYLAAVAGSVLVTVCAAPLRHVLDPANIAMLFLLAVFLAALRLGRGPAVAMAFANTVLLDYVIVPPHFAFIPTDLQYLVTLVVMLTVGLVTARLSTGLGRQTRLSASQERDTSALYELAHELAGCITLEQIRRALDGYLTRQPREVRLLLPDDPPAAAASVAIFPLQGTDPSRGELHVRLAPREAALPAPDSERFRTVASLLATAIERVRYVELAESHAVAISSERLRTSVLAALSHDLRTPMTVLIGLADSLVMSRDPLPPEAHQTATSLLHQARALSGILNNVLDMARLHSGTIRPRREWHLLDDVIAASVRLLKPQLSDHPIRVRLEPDLPLVEFDATLLERVVCNLIDNAAKYSPAGAPIEITAFVDAGGNQACIEVCDQGEGFPAGNIDRLFELFERGNTESSVPGMGLGLSICQRIMAAHGGSIAVRNRERGACVQLRLPLGTPPVIYEE</sequence>
<dbReference type="AlphaFoldDB" id="A1K9B0"/>
<dbReference type="SUPFAM" id="SSF55874">
    <property type="entry name" value="ATPase domain of HSP90 chaperone/DNA topoisomerase II/histidine kinase"/>
    <property type="match status" value="1"/>
</dbReference>
<name>A1K9B0_AZOSB</name>
<dbReference type="PROSITE" id="PS50109">
    <property type="entry name" value="HIS_KIN"/>
    <property type="match status" value="1"/>
</dbReference>
<dbReference type="Pfam" id="PF02518">
    <property type="entry name" value="HATPase_c"/>
    <property type="match status" value="1"/>
</dbReference>
<keyword evidence="11" id="KW-0902">Two-component regulatory system</keyword>
<dbReference type="GO" id="GO:0005524">
    <property type="term" value="F:ATP binding"/>
    <property type="evidence" value="ECO:0007669"/>
    <property type="project" value="UniProtKB-KW"/>
</dbReference>
<keyword evidence="5 15" id="KW-0808">Transferase</keyword>
<dbReference type="SUPFAM" id="SSF47384">
    <property type="entry name" value="Homodimeric domain of signal transducing histidine kinase"/>
    <property type="match status" value="1"/>
</dbReference>
<evidence type="ECO:0000256" key="10">
    <source>
        <dbReference type="ARBA" id="ARBA00022989"/>
    </source>
</evidence>
<evidence type="ECO:0000313" key="15">
    <source>
        <dbReference type="EMBL" id="CAL95415.1"/>
    </source>
</evidence>
<dbReference type="InterPro" id="IPR036097">
    <property type="entry name" value="HisK_dim/P_sf"/>
</dbReference>
<dbReference type="InterPro" id="IPR025201">
    <property type="entry name" value="KdpD_TM"/>
</dbReference>
<dbReference type="SMART" id="SM00388">
    <property type="entry name" value="HisKA"/>
    <property type="match status" value="1"/>
</dbReference>
<dbReference type="PANTHER" id="PTHR45569:SF1">
    <property type="entry name" value="SENSOR PROTEIN KDPD"/>
    <property type="match status" value="1"/>
</dbReference>
<dbReference type="Pfam" id="PF13493">
    <property type="entry name" value="DUF4118"/>
    <property type="match status" value="1"/>
</dbReference>
<dbReference type="GO" id="GO:0005886">
    <property type="term" value="C:plasma membrane"/>
    <property type="evidence" value="ECO:0007669"/>
    <property type="project" value="TreeGrafter"/>
</dbReference>
<dbReference type="InterPro" id="IPR004358">
    <property type="entry name" value="Sig_transdc_His_kin-like_C"/>
</dbReference>
<evidence type="ECO:0000256" key="12">
    <source>
        <dbReference type="ARBA" id="ARBA00023136"/>
    </source>
</evidence>
<dbReference type="Gene3D" id="3.30.565.10">
    <property type="entry name" value="Histidine kinase-like ATPase, C-terminal domain"/>
    <property type="match status" value="1"/>
</dbReference>
<dbReference type="EC" id="2.7.13.3" evidence="3"/>
<dbReference type="Gene3D" id="1.20.120.620">
    <property type="entry name" value="Backbone structure of the membrane domain of e. Coli histidine kinase receptor kdpd"/>
    <property type="match status" value="1"/>
</dbReference>
<evidence type="ECO:0000313" key="16">
    <source>
        <dbReference type="Proteomes" id="UP000002588"/>
    </source>
</evidence>
<evidence type="ECO:0000256" key="2">
    <source>
        <dbReference type="ARBA" id="ARBA00004141"/>
    </source>
</evidence>
<keyword evidence="10 13" id="KW-1133">Transmembrane helix</keyword>
<dbReference type="InterPro" id="IPR003661">
    <property type="entry name" value="HisK_dim/P_dom"/>
</dbReference>
<dbReference type="SMART" id="SM00387">
    <property type="entry name" value="HATPase_c"/>
    <property type="match status" value="1"/>
</dbReference>
<dbReference type="Gene3D" id="1.10.287.130">
    <property type="match status" value="1"/>
</dbReference>
<dbReference type="STRING" id="62928.azo2799"/>
<dbReference type="Pfam" id="PF00512">
    <property type="entry name" value="HisKA"/>
    <property type="match status" value="1"/>
</dbReference>
<dbReference type="InterPro" id="IPR038318">
    <property type="entry name" value="KdpD_sf"/>
</dbReference>
<dbReference type="InterPro" id="IPR003594">
    <property type="entry name" value="HATPase_dom"/>
</dbReference>
<evidence type="ECO:0000256" key="1">
    <source>
        <dbReference type="ARBA" id="ARBA00000085"/>
    </source>
</evidence>
<evidence type="ECO:0000256" key="8">
    <source>
        <dbReference type="ARBA" id="ARBA00022777"/>
    </source>
</evidence>
<comment type="catalytic activity">
    <reaction evidence="1">
        <text>ATP + protein L-histidine = ADP + protein N-phospho-L-histidine.</text>
        <dbReference type="EC" id="2.7.13.3"/>
    </reaction>
</comment>